<dbReference type="PRINTS" id="PR00080">
    <property type="entry name" value="SDRFAMILY"/>
</dbReference>
<dbReference type="PANTHER" id="PTHR42760:SF133">
    <property type="entry name" value="3-OXOACYL-[ACYL-CARRIER-PROTEIN] REDUCTASE"/>
    <property type="match status" value="1"/>
</dbReference>
<evidence type="ECO:0000313" key="3">
    <source>
        <dbReference type="EMBL" id="MDR6511043.1"/>
    </source>
</evidence>
<dbReference type="RefSeq" id="WP_309805017.1">
    <property type="nucleotide sequence ID" value="NZ_JAVDRD010000004.1"/>
</dbReference>
<gene>
    <name evidence="3" type="ORF">J2792_001915</name>
</gene>
<keyword evidence="4" id="KW-1185">Reference proteome</keyword>
<comment type="similarity">
    <text evidence="1">Belongs to the short-chain dehydrogenases/reductases (SDR) family.</text>
</comment>
<dbReference type="PROSITE" id="PS00061">
    <property type="entry name" value="ADH_SHORT"/>
    <property type="match status" value="1"/>
</dbReference>
<dbReference type="InterPro" id="IPR036291">
    <property type="entry name" value="NAD(P)-bd_dom_sf"/>
</dbReference>
<evidence type="ECO:0000313" key="4">
    <source>
        <dbReference type="Proteomes" id="UP001184150"/>
    </source>
</evidence>
<dbReference type="SUPFAM" id="SSF51735">
    <property type="entry name" value="NAD(P)-binding Rossmann-fold domains"/>
    <property type="match status" value="1"/>
</dbReference>
<dbReference type="InterPro" id="IPR002347">
    <property type="entry name" value="SDR_fam"/>
</dbReference>
<accession>A0ABU1ML36</accession>
<reference evidence="3 4" key="1">
    <citation type="submission" date="2023-07" db="EMBL/GenBank/DDBJ databases">
        <title>Sorghum-associated microbial communities from plants grown in Nebraska, USA.</title>
        <authorList>
            <person name="Schachtman D."/>
        </authorList>
    </citation>
    <scope>NUCLEOTIDE SEQUENCE [LARGE SCALE GENOMIC DNA]</scope>
    <source>
        <strain evidence="3 4">DS1027</strain>
    </source>
</reference>
<dbReference type="InterPro" id="IPR020904">
    <property type="entry name" value="Sc_DH/Rdtase_CS"/>
</dbReference>
<dbReference type="PANTHER" id="PTHR42760">
    <property type="entry name" value="SHORT-CHAIN DEHYDROGENASES/REDUCTASES FAMILY MEMBER"/>
    <property type="match status" value="1"/>
</dbReference>
<dbReference type="EMBL" id="JAVDRD010000004">
    <property type="protein sequence ID" value="MDR6511043.1"/>
    <property type="molecule type" value="Genomic_DNA"/>
</dbReference>
<sequence>MKRLEGKIALVTGGASVPGLGSATAIRFAQEAARVYVTDRDLAGAEQVAQSIRDAGGVATALAHDVTSEADWDRVIAAIDAADGALDIIVNNAGIAVLGEFDKVTTADWLRQNDVNLNSVFQGTQRAFVMMRRPGADGRARGGSIINISSVAGLIGVPGCAAYAASKGGVRLFSKVVALEGATDGIRCNTVHPGMIATNIQGVALEDNAANYDAVMGLVPMGYMGAPEDIANMNLFLASDEARYITGAEFVVDGGMTAR</sequence>
<organism evidence="3 4">
    <name type="scientific">Novosphingobium capsulatum</name>
    <dbReference type="NCBI Taxonomy" id="13688"/>
    <lineage>
        <taxon>Bacteria</taxon>
        <taxon>Pseudomonadati</taxon>
        <taxon>Pseudomonadota</taxon>
        <taxon>Alphaproteobacteria</taxon>
        <taxon>Sphingomonadales</taxon>
        <taxon>Sphingomonadaceae</taxon>
        <taxon>Novosphingobium</taxon>
    </lineage>
</organism>
<dbReference type="Pfam" id="PF13561">
    <property type="entry name" value="adh_short_C2"/>
    <property type="match status" value="1"/>
</dbReference>
<dbReference type="Proteomes" id="UP001184150">
    <property type="component" value="Unassembled WGS sequence"/>
</dbReference>
<evidence type="ECO:0000256" key="1">
    <source>
        <dbReference type="ARBA" id="ARBA00006484"/>
    </source>
</evidence>
<evidence type="ECO:0000256" key="2">
    <source>
        <dbReference type="ARBA" id="ARBA00023002"/>
    </source>
</evidence>
<protein>
    <submittedName>
        <fullName evidence="3">NAD(P)-dependent dehydrogenase (Short-subunit alcohol dehydrogenase family)</fullName>
    </submittedName>
</protein>
<comment type="caution">
    <text evidence="3">The sequence shown here is derived from an EMBL/GenBank/DDBJ whole genome shotgun (WGS) entry which is preliminary data.</text>
</comment>
<proteinExistence type="inferred from homology"/>
<name>A0ABU1ML36_9SPHN</name>
<dbReference type="PRINTS" id="PR00081">
    <property type="entry name" value="GDHRDH"/>
</dbReference>
<keyword evidence="2" id="KW-0560">Oxidoreductase</keyword>
<dbReference type="Gene3D" id="3.40.50.720">
    <property type="entry name" value="NAD(P)-binding Rossmann-like Domain"/>
    <property type="match status" value="1"/>
</dbReference>